<dbReference type="AlphaFoldDB" id="A0ABD3DAK1"/>
<accession>A0ABD3DAK1</accession>
<name>A0ABD3DAK1_9LAMI</name>
<evidence type="ECO:0000313" key="4">
    <source>
        <dbReference type="Proteomes" id="UP001632038"/>
    </source>
</evidence>
<dbReference type="Proteomes" id="UP001632038">
    <property type="component" value="Unassembled WGS sequence"/>
</dbReference>
<proteinExistence type="predicted"/>
<protein>
    <submittedName>
        <fullName evidence="3">Uncharacterized protein</fullName>
    </submittedName>
</protein>
<reference evidence="3 4" key="1">
    <citation type="journal article" date="2024" name="IScience">
        <title>Strigolactones Initiate the Formation of Haustorium-like Structures in Castilleja.</title>
        <authorList>
            <person name="Buerger M."/>
            <person name="Peterson D."/>
            <person name="Chory J."/>
        </authorList>
    </citation>
    <scope>NUCLEOTIDE SEQUENCE</scope>
    <source>
        <strain evidence="3">Tecolote</strain>
        <tissue evidence="3">Flower</tissue>
    </source>
</reference>
<reference evidence="3" key="2">
    <citation type="submission" date="2024-11" db="EMBL/GenBank/DDBJ databases">
        <authorList>
            <person name="Burger M."/>
            <person name="Chory J."/>
        </authorList>
    </citation>
    <scope>NUCLEOTIDE SEQUENCE</scope>
    <source>
        <strain evidence="3">Tecolote</strain>
        <tissue evidence="3">Flower</tissue>
    </source>
</reference>
<organism evidence="3 4">
    <name type="scientific">Castilleja foliolosa</name>
    <dbReference type="NCBI Taxonomy" id="1961234"/>
    <lineage>
        <taxon>Eukaryota</taxon>
        <taxon>Viridiplantae</taxon>
        <taxon>Streptophyta</taxon>
        <taxon>Embryophyta</taxon>
        <taxon>Tracheophyta</taxon>
        <taxon>Spermatophyta</taxon>
        <taxon>Magnoliopsida</taxon>
        <taxon>eudicotyledons</taxon>
        <taxon>Gunneridae</taxon>
        <taxon>Pentapetalae</taxon>
        <taxon>asterids</taxon>
        <taxon>lamiids</taxon>
        <taxon>Lamiales</taxon>
        <taxon>Orobanchaceae</taxon>
        <taxon>Pedicularideae</taxon>
        <taxon>Castillejinae</taxon>
        <taxon>Castilleja</taxon>
    </lineage>
</organism>
<gene>
    <name evidence="2" type="ORF">CASFOL_016526</name>
    <name evidence="3" type="ORF">CASFOL_016533</name>
</gene>
<dbReference type="EMBL" id="JAVIJP010000018">
    <property type="protein sequence ID" value="KAL3638626.1"/>
    <property type="molecule type" value="Genomic_DNA"/>
</dbReference>
<comment type="caution">
    <text evidence="3">The sequence shown here is derived from an EMBL/GenBank/DDBJ whole genome shotgun (WGS) entry which is preliminary data.</text>
</comment>
<evidence type="ECO:0000313" key="3">
    <source>
        <dbReference type="EMBL" id="KAL3638626.1"/>
    </source>
</evidence>
<feature type="region of interest" description="Disordered" evidence="1">
    <location>
        <begin position="1"/>
        <end position="25"/>
    </location>
</feature>
<sequence length="117" mass="13160">MRGGAWGPHSPENRKVVAQSHQSGSASVLPRLGLFRRHPINTSGTMTYKKKSAFQCHRPRLFRMRVEPTLAGIVELRSLVAPSAAARESHIRRDFELVYGQRFWAILKGFFGKSLGD</sequence>
<keyword evidence="4" id="KW-1185">Reference proteome</keyword>
<dbReference type="EMBL" id="JAVIJP010000018">
    <property type="protein sequence ID" value="KAL3638619.1"/>
    <property type="molecule type" value="Genomic_DNA"/>
</dbReference>
<evidence type="ECO:0000256" key="1">
    <source>
        <dbReference type="SAM" id="MobiDB-lite"/>
    </source>
</evidence>
<evidence type="ECO:0000313" key="2">
    <source>
        <dbReference type="EMBL" id="KAL3638619.1"/>
    </source>
</evidence>